<dbReference type="AlphaFoldDB" id="D1NW45"/>
<dbReference type="OrthoDB" id="241504at2"/>
<feature type="compositionally biased region" description="Polar residues" evidence="1">
    <location>
        <begin position="66"/>
        <end position="75"/>
    </location>
</feature>
<reference evidence="3 5" key="2">
    <citation type="submission" date="2014-03" db="EMBL/GenBank/DDBJ databases">
        <title>Genomics of Bifidobacteria.</title>
        <authorList>
            <person name="Ventura M."/>
            <person name="Milani C."/>
            <person name="Lugli G.A."/>
        </authorList>
    </citation>
    <scope>NUCLEOTIDE SEQUENCE [LARGE SCALE GENOMIC DNA]</scope>
    <source>
        <strain evidence="3 5">LMG 11596</strain>
    </source>
</reference>
<comment type="caution">
    <text evidence="2">The sequence shown here is derived from an EMBL/GenBank/DDBJ whole genome shotgun (WGS) entry which is preliminary data.</text>
</comment>
<dbReference type="Proteomes" id="UP000029074">
    <property type="component" value="Unassembled WGS sequence"/>
</dbReference>
<dbReference type="STRING" id="561180.BIFGAL_04090"/>
<evidence type="ECO:0000313" key="4">
    <source>
        <dbReference type="Proteomes" id="UP000003656"/>
    </source>
</evidence>
<evidence type="ECO:0000313" key="2">
    <source>
        <dbReference type="EMBL" id="EFA22331.1"/>
    </source>
</evidence>
<accession>D1NW45</accession>
<sequence>MNGVDVTALNTDGVGANAMLECVGSKLSTETALRVAAPEATVGRNSMATPCEASGGQRSNHRNNKKSSAGNSRVA</sequence>
<name>D1NW45_9BIFI</name>
<gene>
    <name evidence="3" type="ORF">BGLCM_0065</name>
    <name evidence="2" type="ORF">BIFGAL_04090</name>
</gene>
<evidence type="ECO:0000313" key="3">
    <source>
        <dbReference type="EMBL" id="KFI60046.1"/>
    </source>
</evidence>
<dbReference type="EMBL" id="ABXB03000004">
    <property type="protein sequence ID" value="EFA22331.1"/>
    <property type="molecule type" value="Genomic_DNA"/>
</dbReference>
<protein>
    <submittedName>
        <fullName evidence="3">Alcohol dehydrogenase</fullName>
    </submittedName>
</protein>
<feature type="region of interest" description="Disordered" evidence="1">
    <location>
        <begin position="40"/>
        <end position="75"/>
    </location>
</feature>
<evidence type="ECO:0000313" key="5">
    <source>
        <dbReference type="Proteomes" id="UP000029074"/>
    </source>
</evidence>
<dbReference type="Proteomes" id="UP000003656">
    <property type="component" value="Unassembled WGS sequence"/>
</dbReference>
<proteinExistence type="predicted"/>
<reference evidence="2 4" key="1">
    <citation type="submission" date="2009-11" db="EMBL/GenBank/DDBJ databases">
        <authorList>
            <person name="Weinstock G."/>
            <person name="Sodergren E."/>
            <person name="Clifton S."/>
            <person name="Fulton L."/>
            <person name="Fulton B."/>
            <person name="Courtney L."/>
            <person name="Fronick C."/>
            <person name="Harrison M."/>
            <person name="Strong C."/>
            <person name="Farmer C."/>
            <person name="Delahaunty K."/>
            <person name="Markovic C."/>
            <person name="Hall O."/>
            <person name="Minx P."/>
            <person name="Tomlinson C."/>
            <person name="Mitreva M."/>
            <person name="Nelson J."/>
            <person name="Hou S."/>
            <person name="Wollam A."/>
            <person name="Pepin K.H."/>
            <person name="Johnson M."/>
            <person name="Bhonagiri V."/>
            <person name="Nash W.E."/>
            <person name="Warren W."/>
            <person name="Chinwalla A."/>
            <person name="Mardis E.R."/>
            <person name="Wilson R.K."/>
        </authorList>
    </citation>
    <scope>NUCLEOTIDE SEQUENCE [LARGE SCALE GENOMIC DNA]</scope>
    <source>
        <strain evidence="2 4">DSM 20093</strain>
    </source>
</reference>
<organism evidence="2 4">
    <name type="scientific">Bifidobacterium gallicum DSM 20093 = LMG 11596</name>
    <dbReference type="NCBI Taxonomy" id="561180"/>
    <lineage>
        <taxon>Bacteria</taxon>
        <taxon>Bacillati</taxon>
        <taxon>Actinomycetota</taxon>
        <taxon>Actinomycetes</taxon>
        <taxon>Bifidobacteriales</taxon>
        <taxon>Bifidobacteriaceae</taxon>
        <taxon>Bifidobacterium</taxon>
    </lineage>
</organism>
<keyword evidence="5" id="KW-1185">Reference proteome</keyword>
<dbReference type="EMBL" id="JGYW01000001">
    <property type="protein sequence ID" value="KFI60046.1"/>
    <property type="molecule type" value="Genomic_DNA"/>
</dbReference>
<evidence type="ECO:0000256" key="1">
    <source>
        <dbReference type="SAM" id="MobiDB-lite"/>
    </source>
</evidence>
<dbReference type="RefSeq" id="WP_006295549.1">
    <property type="nucleotide sequence ID" value="NZ_ABXB03000004.1"/>
</dbReference>